<dbReference type="AlphaFoldDB" id="A0A820H455"/>
<gene>
    <name evidence="1" type="ORF">KXQ929_LOCUS44873</name>
</gene>
<accession>A0A820H455</accession>
<feature type="non-terminal residue" evidence="1">
    <location>
        <position position="1"/>
    </location>
</feature>
<organism evidence="1 2">
    <name type="scientific">Adineta steineri</name>
    <dbReference type="NCBI Taxonomy" id="433720"/>
    <lineage>
        <taxon>Eukaryota</taxon>
        <taxon>Metazoa</taxon>
        <taxon>Spiralia</taxon>
        <taxon>Gnathifera</taxon>
        <taxon>Rotifera</taxon>
        <taxon>Eurotatoria</taxon>
        <taxon>Bdelloidea</taxon>
        <taxon>Adinetida</taxon>
        <taxon>Adinetidae</taxon>
        <taxon>Adineta</taxon>
    </lineage>
</organism>
<evidence type="ECO:0000313" key="1">
    <source>
        <dbReference type="EMBL" id="CAF4288899.1"/>
    </source>
</evidence>
<dbReference type="EMBL" id="CAJOBB010013320">
    <property type="protein sequence ID" value="CAF4288899.1"/>
    <property type="molecule type" value="Genomic_DNA"/>
</dbReference>
<proteinExistence type="predicted"/>
<evidence type="ECO:0000313" key="2">
    <source>
        <dbReference type="Proteomes" id="UP000663868"/>
    </source>
</evidence>
<comment type="caution">
    <text evidence="1">The sequence shown here is derived from an EMBL/GenBank/DDBJ whole genome shotgun (WGS) entry which is preliminary data.</text>
</comment>
<reference evidence="1" key="1">
    <citation type="submission" date="2021-02" db="EMBL/GenBank/DDBJ databases">
        <authorList>
            <person name="Nowell W R."/>
        </authorList>
    </citation>
    <scope>NUCLEOTIDE SEQUENCE</scope>
</reference>
<name>A0A820H455_9BILA</name>
<dbReference type="Proteomes" id="UP000663868">
    <property type="component" value="Unassembled WGS sequence"/>
</dbReference>
<sequence length="67" mass="7571">MGVGCETTLEGARDIVLCKSSRDLAYDEGMMDLVDLIDIAGTNIKPCTKRFLQRRVKPRIDELHQAY</sequence>
<protein>
    <submittedName>
        <fullName evidence="1">Uncharacterized protein</fullName>
    </submittedName>
</protein>